<name>A0A368KZI7_9BURK</name>
<dbReference type="InterPro" id="IPR012340">
    <property type="entry name" value="NA-bd_OB-fold"/>
</dbReference>
<dbReference type="EMBL" id="QPGB01000005">
    <property type="protein sequence ID" value="RCS56725.1"/>
    <property type="molecule type" value="Genomic_DNA"/>
</dbReference>
<dbReference type="RefSeq" id="WP_114403328.1">
    <property type="nucleotide sequence ID" value="NZ_QPGB01000005.1"/>
</dbReference>
<gene>
    <name evidence="3" type="ORF">DU000_10260</name>
</gene>
<comment type="caution">
    <text evidence="3">The sequence shown here is derived from an EMBL/GenBank/DDBJ whole genome shotgun (WGS) entry which is preliminary data.</text>
</comment>
<feature type="compositionally biased region" description="Polar residues" evidence="1">
    <location>
        <begin position="696"/>
        <end position="713"/>
    </location>
</feature>
<protein>
    <submittedName>
        <fullName evidence="3">RNB domain-containing ribonuclease</fullName>
    </submittedName>
</protein>
<dbReference type="PANTHER" id="PTHR23355:SF9">
    <property type="entry name" value="DIS3-LIKE EXONUCLEASE 2"/>
    <property type="match status" value="1"/>
</dbReference>
<accession>A0A368KZI7</accession>
<evidence type="ECO:0000313" key="4">
    <source>
        <dbReference type="Proteomes" id="UP000252357"/>
    </source>
</evidence>
<evidence type="ECO:0000256" key="1">
    <source>
        <dbReference type="SAM" id="MobiDB-lite"/>
    </source>
</evidence>
<reference evidence="3 4" key="1">
    <citation type="journal article" date="2018" name="Int. J. Syst. Evol. Microbiol.">
        <title>Parvibium lacunae gen. nov., sp. nov., a new member of the family Alcaligenaceae isolated from a freshwater pond.</title>
        <authorList>
            <person name="Chen W.M."/>
            <person name="Xie P.B."/>
            <person name="Hsu M.Y."/>
            <person name="Sheu S.Y."/>
        </authorList>
    </citation>
    <scope>NUCLEOTIDE SEQUENCE [LARGE SCALE GENOMIC DNA]</scope>
    <source>
        <strain evidence="3 4">KMB9</strain>
    </source>
</reference>
<dbReference type="Proteomes" id="UP000252357">
    <property type="component" value="Unassembled WGS sequence"/>
</dbReference>
<evidence type="ECO:0000313" key="3">
    <source>
        <dbReference type="EMBL" id="RCS56725.1"/>
    </source>
</evidence>
<feature type="region of interest" description="Disordered" evidence="1">
    <location>
        <begin position="663"/>
        <end position="713"/>
    </location>
</feature>
<dbReference type="GO" id="GO:0004540">
    <property type="term" value="F:RNA nuclease activity"/>
    <property type="evidence" value="ECO:0007669"/>
    <property type="project" value="InterPro"/>
</dbReference>
<dbReference type="OrthoDB" id="5288992at2"/>
<dbReference type="GO" id="GO:0005829">
    <property type="term" value="C:cytosol"/>
    <property type="evidence" value="ECO:0007669"/>
    <property type="project" value="TreeGrafter"/>
</dbReference>
<dbReference type="GO" id="GO:0006402">
    <property type="term" value="P:mRNA catabolic process"/>
    <property type="evidence" value="ECO:0007669"/>
    <property type="project" value="TreeGrafter"/>
</dbReference>
<dbReference type="SUPFAM" id="SSF50249">
    <property type="entry name" value="Nucleic acid-binding proteins"/>
    <property type="match status" value="1"/>
</dbReference>
<dbReference type="SMART" id="SM00955">
    <property type="entry name" value="RNB"/>
    <property type="match status" value="1"/>
</dbReference>
<dbReference type="AlphaFoldDB" id="A0A368KZI7"/>
<organism evidence="3 4">
    <name type="scientific">Parvibium lacunae</name>
    <dbReference type="NCBI Taxonomy" id="1888893"/>
    <lineage>
        <taxon>Bacteria</taxon>
        <taxon>Pseudomonadati</taxon>
        <taxon>Pseudomonadota</taxon>
        <taxon>Betaproteobacteria</taxon>
        <taxon>Burkholderiales</taxon>
        <taxon>Alcaligenaceae</taxon>
        <taxon>Parvibium</taxon>
    </lineage>
</organism>
<keyword evidence="4" id="KW-1185">Reference proteome</keyword>
<dbReference type="Pfam" id="PF00773">
    <property type="entry name" value="RNB"/>
    <property type="match status" value="2"/>
</dbReference>
<dbReference type="PANTHER" id="PTHR23355">
    <property type="entry name" value="RIBONUCLEASE"/>
    <property type="match status" value="1"/>
</dbReference>
<evidence type="ECO:0000259" key="2">
    <source>
        <dbReference type="SMART" id="SM00955"/>
    </source>
</evidence>
<dbReference type="InterPro" id="IPR050180">
    <property type="entry name" value="RNR_Ribonuclease"/>
</dbReference>
<dbReference type="GO" id="GO:0003723">
    <property type="term" value="F:RNA binding"/>
    <property type="evidence" value="ECO:0007669"/>
    <property type="project" value="InterPro"/>
</dbReference>
<feature type="domain" description="RNB" evidence="2">
    <location>
        <begin position="234"/>
        <end position="521"/>
    </location>
</feature>
<sequence>MYVLFEESGSFKAGRILSEANGSLQVELPSGKRSKLKANQVFFNFTQPEPAALLAAAEAESQSLDLDFLWECAPPAEFSFEALATDYFSQPTVIQRTALLFRLHSAPMYFYRKGRGQYRPAPAEILQAAKQAVARKELQRQQQEAYTAEMVAGRLPLEIQQALPGLLFKPDKNSVEYKALEQAAQARQQQPERLLLVLGGFPHAYALHMARFLYACFPRGTEFPALALPAAPAPLPMANVAAFSIDDSSTTEIDDAFSVTPTPTGWQIGIHIAAPGLGLTPNSDWDSVARQRLSTVYMPGNKITMLPTALIEHYTLAAGRTCPALSLYLTVDQDYRIVSSHSVVEQVPIAANLRHDELDALITESSLVEGLNQEQAGAYPFQAALAILWQVSLRLYAARMAVRGKPEMLNRVDYNYYVECDGADLGHADAQVRIVARQRQAPLDRLVAEFMICANSTWGALLAAHGVPGIYRVQQNFRTRMQTKPGPHEGLGVAQYIWSTSPLRRYTDLVNQWQLLAVIQQQSPAFAPGSAELFALISAFDAAYTSYNDFQNWMERYWSLRWLAQAARTAALDNHSSVPAGEACQQPAAGQPLRLAAVVIKEEIVRLRAIPLTFRLSSLPANIGRGREIEIDILSWDWVDLTLEARFISASAHTDSAVLEEDALAEEPTGLEGKPDSAFDSPLEAPLEDTPEVATPSATSDSAEASPVNTGMQ</sequence>
<proteinExistence type="predicted"/>
<dbReference type="InterPro" id="IPR001900">
    <property type="entry name" value="RNase_II/R"/>
</dbReference>